<comment type="caution">
    <text evidence="2">The sequence shown here is derived from an EMBL/GenBank/DDBJ whole genome shotgun (WGS) entry which is preliminary data.</text>
</comment>
<dbReference type="InterPro" id="IPR029062">
    <property type="entry name" value="Class_I_gatase-like"/>
</dbReference>
<dbReference type="PANTHER" id="PTHR40469">
    <property type="entry name" value="SECRETED GLYCOSYL HYDROLASE"/>
    <property type="match status" value="1"/>
</dbReference>
<dbReference type="AlphaFoldDB" id="A0A2A4Z3S9"/>
<evidence type="ECO:0000313" key="2">
    <source>
        <dbReference type="EMBL" id="PCJ01663.1"/>
    </source>
</evidence>
<evidence type="ECO:0000259" key="1">
    <source>
        <dbReference type="Pfam" id="PF06283"/>
    </source>
</evidence>
<dbReference type="PANTHER" id="PTHR40469:SF2">
    <property type="entry name" value="GALACTOSE-BINDING DOMAIN-LIKE SUPERFAMILY PROTEIN"/>
    <property type="match status" value="1"/>
</dbReference>
<gene>
    <name evidence="2" type="ORF">COB13_07325</name>
</gene>
<feature type="domain" description="ThuA-like" evidence="1">
    <location>
        <begin position="6"/>
        <end position="213"/>
    </location>
</feature>
<sequence>MSKKTALIAWGGWEGHTPEATGNVVKGILEANGFAVTLVAGTAAFADPKLGEFDLIVPMFTQATIEPNEVENLIAAVKAGSGLAGCHGAMGDSFRAETAYQFMTGGQWVAHPGNIIDYRVNICETDDAIVAGIDDFDYHSEQYYLHVDPAIEVLATTTFTGEYDPHIDGVVMPVVWKHKYHQARVFYSALGHTADEFKHPQMRMILERGLLWAAR</sequence>
<organism evidence="2">
    <name type="scientific">OCS116 cluster bacterium</name>
    <dbReference type="NCBI Taxonomy" id="2030921"/>
    <lineage>
        <taxon>Bacteria</taxon>
        <taxon>Pseudomonadati</taxon>
        <taxon>Pseudomonadota</taxon>
        <taxon>Alphaproteobacteria</taxon>
        <taxon>OCS116 cluster</taxon>
    </lineage>
</organism>
<reference evidence="2" key="2">
    <citation type="journal article" date="2018" name="ISME J.">
        <title>A dynamic microbial community with high functional redundancy inhabits the cold, oxic subseafloor aquifer.</title>
        <authorList>
            <person name="Tully B.J."/>
            <person name="Wheat C.G."/>
            <person name="Glazer B.T."/>
            <person name="Huber J.A."/>
        </authorList>
    </citation>
    <scope>NUCLEOTIDE SEQUENCE</scope>
    <source>
        <strain evidence="2">NORP83</strain>
    </source>
</reference>
<protein>
    <recommendedName>
        <fullName evidence="1">ThuA-like domain-containing protein</fullName>
    </recommendedName>
</protein>
<proteinExistence type="predicted"/>
<dbReference type="EMBL" id="NVUS01000007">
    <property type="protein sequence ID" value="PCJ01663.1"/>
    <property type="molecule type" value="Genomic_DNA"/>
</dbReference>
<accession>A0A2A4Z3S9</accession>
<dbReference type="InterPro" id="IPR029010">
    <property type="entry name" value="ThuA-like"/>
</dbReference>
<name>A0A2A4Z3S9_9PROT</name>
<dbReference type="SUPFAM" id="SSF52317">
    <property type="entry name" value="Class I glutamine amidotransferase-like"/>
    <property type="match status" value="1"/>
</dbReference>
<reference key="1">
    <citation type="submission" date="2017-08" db="EMBL/GenBank/DDBJ databases">
        <title>A dynamic microbial community with high functional redundancy inhabits the cold, oxic subseafloor aquifer.</title>
        <authorList>
            <person name="Tully B.J."/>
            <person name="Wheat C.G."/>
            <person name="Glazer B.T."/>
            <person name="Huber J.A."/>
        </authorList>
    </citation>
    <scope>NUCLEOTIDE SEQUENCE [LARGE SCALE GENOMIC DNA]</scope>
</reference>
<dbReference type="Gene3D" id="3.40.50.880">
    <property type="match status" value="1"/>
</dbReference>
<dbReference type="Pfam" id="PF06283">
    <property type="entry name" value="ThuA"/>
    <property type="match status" value="1"/>
</dbReference>